<dbReference type="GO" id="GO:0046872">
    <property type="term" value="F:metal ion binding"/>
    <property type="evidence" value="ECO:0007669"/>
    <property type="project" value="UniProtKB-KW"/>
</dbReference>
<dbReference type="PIRSF" id="PIRSF001259">
    <property type="entry name" value="RibA"/>
    <property type="match status" value="1"/>
</dbReference>
<dbReference type="GO" id="GO:0003935">
    <property type="term" value="F:GTP cyclohydrolase II activity"/>
    <property type="evidence" value="ECO:0007669"/>
    <property type="project" value="TreeGrafter"/>
</dbReference>
<evidence type="ECO:0000256" key="13">
    <source>
        <dbReference type="ARBA" id="ARBA00023211"/>
    </source>
</evidence>
<dbReference type="InterPro" id="IPR032677">
    <property type="entry name" value="GTP_cyclohydro_II"/>
</dbReference>
<evidence type="ECO:0000256" key="9">
    <source>
        <dbReference type="ARBA" id="ARBA00018836"/>
    </source>
</evidence>
<dbReference type="EMBL" id="JACZHT010000002">
    <property type="protein sequence ID" value="MBE1236817.1"/>
    <property type="molecule type" value="Genomic_DNA"/>
</dbReference>
<dbReference type="FunFam" id="3.90.870.10:FF:000001">
    <property type="entry name" value="Riboflavin biosynthesis protein RibBA"/>
    <property type="match status" value="1"/>
</dbReference>
<dbReference type="InterPro" id="IPR036144">
    <property type="entry name" value="RibA-like_sf"/>
</dbReference>
<comment type="cofactor">
    <cofactor evidence="3">
        <name>Mg(2+)</name>
        <dbReference type="ChEBI" id="CHEBI:18420"/>
    </cofactor>
</comment>
<dbReference type="SUPFAM" id="SSF55821">
    <property type="entry name" value="YrdC/RibB"/>
    <property type="match status" value="1"/>
</dbReference>
<comment type="pathway">
    <text evidence="5">Cofactor biosynthesis; riboflavin biosynthesis; 2-hydroxy-3-oxobutyl phosphate from D-ribulose 5-phosphate: step 1/1.</text>
</comment>
<evidence type="ECO:0000256" key="11">
    <source>
        <dbReference type="ARBA" id="ARBA00022723"/>
    </source>
</evidence>
<evidence type="ECO:0000256" key="8">
    <source>
        <dbReference type="ARBA" id="ARBA00012153"/>
    </source>
</evidence>
<evidence type="ECO:0000313" key="17">
    <source>
        <dbReference type="Proteomes" id="UP000631034"/>
    </source>
</evidence>
<dbReference type="EC" id="4.1.99.12" evidence="8"/>
<dbReference type="Pfam" id="PF00925">
    <property type="entry name" value="GTP_cyclohydro2"/>
    <property type="match status" value="1"/>
</dbReference>
<dbReference type="Gene3D" id="3.90.870.10">
    <property type="entry name" value="DHBP synthase"/>
    <property type="match status" value="1"/>
</dbReference>
<evidence type="ECO:0000256" key="14">
    <source>
        <dbReference type="ARBA" id="ARBA00023239"/>
    </source>
</evidence>
<dbReference type="GO" id="GO:0009231">
    <property type="term" value="P:riboflavin biosynthetic process"/>
    <property type="evidence" value="ECO:0007669"/>
    <property type="project" value="UniProtKB-UniPathway"/>
</dbReference>
<keyword evidence="13" id="KW-0464">Manganese</keyword>
<sequence length="345" mass="37714">MFILVDDEDRENEGDLVIPAQMADRNAINFMIRHARGLVCLAMTAERVEHLGLPLMARKNKSRHSTAFTVSIEARDGVSTGISAEDRARTIAVAIDPDAGSEDIVSPGHVFPIVAREGGVLVRAGHTEAAVDVSRLAGLLPAGVICEIINEDGTMSRMPDLVRFAQEHGLKLGTIADLIAYRRRTERLVERELEQEFHSRYGGDWRLILYTSRVSGIEHIALVKGDLAGSDPVLVRMHAFDVFDDLLGRCGEDHSSQLHSAMERIAAEGRGVIVVIRNNAPRMLLNRIQNSVDRDASSGPLLDYGVGAQILLDLGVRDMVLLSNTPKTIVGLAGYGLKIVEHRPL</sequence>
<dbReference type="Pfam" id="PF00926">
    <property type="entry name" value="DHBP_synthase"/>
    <property type="match status" value="1"/>
</dbReference>
<comment type="catalytic activity">
    <reaction evidence="1">
        <text>D-ribulose 5-phosphate = (2S)-2-hydroxy-3-oxobutyl phosphate + formate + H(+)</text>
        <dbReference type="Rhea" id="RHEA:18457"/>
        <dbReference type="ChEBI" id="CHEBI:15378"/>
        <dbReference type="ChEBI" id="CHEBI:15740"/>
        <dbReference type="ChEBI" id="CHEBI:58121"/>
        <dbReference type="ChEBI" id="CHEBI:58830"/>
        <dbReference type="EC" id="4.1.99.12"/>
    </reaction>
</comment>
<evidence type="ECO:0000256" key="12">
    <source>
        <dbReference type="ARBA" id="ARBA00022842"/>
    </source>
</evidence>
<keyword evidence="17" id="KW-1185">Reference proteome</keyword>
<feature type="domain" description="GTP cyclohydrolase II" evidence="15">
    <location>
        <begin position="191"/>
        <end position="344"/>
    </location>
</feature>
<gene>
    <name evidence="16" type="primary">ribB</name>
    <name evidence="16" type="ORF">IHV25_04010</name>
</gene>
<evidence type="ECO:0000259" key="15">
    <source>
        <dbReference type="Pfam" id="PF00925"/>
    </source>
</evidence>
<reference evidence="16" key="1">
    <citation type="submission" date="2020-10" db="EMBL/GenBank/DDBJ databases">
        <title>Genome sequence of the unusual species of purple photosynthetic bacteria, Phaeovibrio sulfidiphilus DSM 23193, type strain.</title>
        <authorList>
            <person name="Kyndt J.A."/>
            <person name="Meyer T.E."/>
        </authorList>
    </citation>
    <scope>NUCLEOTIDE SEQUENCE</scope>
    <source>
        <strain evidence="16">DSM 23193</strain>
    </source>
</reference>
<comment type="cofactor">
    <cofactor evidence="2">
        <name>Mn(2+)</name>
        <dbReference type="ChEBI" id="CHEBI:29035"/>
    </cofactor>
</comment>
<comment type="caution">
    <text evidence="16">The sequence shown here is derived from an EMBL/GenBank/DDBJ whole genome shotgun (WGS) entry which is preliminary data.</text>
</comment>
<evidence type="ECO:0000313" key="16">
    <source>
        <dbReference type="EMBL" id="MBE1236817.1"/>
    </source>
</evidence>
<keyword evidence="14 16" id="KW-0456">Lyase</keyword>
<keyword evidence="10" id="KW-0686">Riboflavin biosynthesis</keyword>
<evidence type="ECO:0000256" key="6">
    <source>
        <dbReference type="ARBA" id="ARBA00005520"/>
    </source>
</evidence>
<evidence type="ECO:0000256" key="1">
    <source>
        <dbReference type="ARBA" id="ARBA00000141"/>
    </source>
</evidence>
<name>A0A8J6YPG2_9PROT</name>
<dbReference type="SUPFAM" id="SSF142695">
    <property type="entry name" value="RibA-like"/>
    <property type="match status" value="1"/>
</dbReference>
<evidence type="ECO:0000256" key="10">
    <source>
        <dbReference type="ARBA" id="ARBA00022619"/>
    </source>
</evidence>
<dbReference type="UniPathway" id="UPA00275">
    <property type="reaction ID" value="UER00399"/>
</dbReference>
<comment type="similarity">
    <text evidence="7">In the C-terminal section; belongs to the GTP cyclohydrolase II family.</text>
</comment>
<dbReference type="GO" id="GO:0008686">
    <property type="term" value="F:3,4-dihydroxy-2-butanone-4-phosphate synthase activity"/>
    <property type="evidence" value="ECO:0007669"/>
    <property type="project" value="UniProtKB-EC"/>
</dbReference>
<evidence type="ECO:0000256" key="2">
    <source>
        <dbReference type="ARBA" id="ARBA00001936"/>
    </source>
</evidence>
<proteinExistence type="inferred from homology"/>
<evidence type="ECO:0000256" key="5">
    <source>
        <dbReference type="ARBA" id="ARBA00004904"/>
    </source>
</evidence>
<dbReference type="NCBIfam" id="TIGR00506">
    <property type="entry name" value="ribB"/>
    <property type="match status" value="1"/>
</dbReference>
<dbReference type="Gene3D" id="3.40.50.10990">
    <property type="entry name" value="GTP cyclohydrolase II"/>
    <property type="match status" value="1"/>
</dbReference>
<dbReference type="InterPro" id="IPR000422">
    <property type="entry name" value="DHBP_synthase_RibB"/>
</dbReference>
<dbReference type="AlphaFoldDB" id="A0A8J6YPG2"/>
<dbReference type="InterPro" id="IPR017945">
    <property type="entry name" value="DHBP_synth_RibB-like_a/b_dom"/>
</dbReference>
<accession>A0A8J6YPG2</accession>
<comment type="function">
    <text evidence="4">Catalyzes the conversion of D-ribulose 5-phosphate to formate and 3,4-dihydroxy-2-butanone 4-phosphate.</text>
</comment>
<keyword evidence="12" id="KW-0460">Magnesium</keyword>
<organism evidence="16 17">
    <name type="scientific">Phaeovibrio sulfidiphilus</name>
    <dbReference type="NCBI Taxonomy" id="1220600"/>
    <lineage>
        <taxon>Bacteria</taxon>
        <taxon>Pseudomonadati</taxon>
        <taxon>Pseudomonadota</taxon>
        <taxon>Alphaproteobacteria</taxon>
        <taxon>Rhodospirillales</taxon>
        <taxon>Rhodospirillaceae</taxon>
        <taxon>Phaeovibrio</taxon>
    </lineage>
</organism>
<evidence type="ECO:0000256" key="3">
    <source>
        <dbReference type="ARBA" id="ARBA00001946"/>
    </source>
</evidence>
<dbReference type="Proteomes" id="UP000631034">
    <property type="component" value="Unassembled WGS sequence"/>
</dbReference>
<dbReference type="PANTHER" id="PTHR21327">
    <property type="entry name" value="GTP CYCLOHYDROLASE II-RELATED"/>
    <property type="match status" value="1"/>
</dbReference>
<keyword evidence="11" id="KW-0479">Metal-binding</keyword>
<dbReference type="PANTHER" id="PTHR21327:SF34">
    <property type="entry name" value="3,4-DIHYDROXY-2-BUTANONE 4-PHOSPHATE SYNTHASE"/>
    <property type="match status" value="1"/>
</dbReference>
<comment type="similarity">
    <text evidence="6">In the N-terminal section; belongs to the DHBP synthase family.</text>
</comment>
<evidence type="ECO:0000256" key="4">
    <source>
        <dbReference type="ARBA" id="ARBA00002284"/>
    </source>
</evidence>
<protein>
    <recommendedName>
        <fullName evidence="9">3,4-dihydroxy-2-butanone 4-phosphate synthase</fullName>
        <ecNumber evidence="8">4.1.99.12</ecNumber>
    </recommendedName>
</protein>
<dbReference type="GO" id="GO:0005829">
    <property type="term" value="C:cytosol"/>
    <property type="evidence" value="ECO:0007669"/>
    <property type="project" value="TreeGrafter"/>
</dbReference>
<evidence type="ECO:0000256" key="7">
    <source>
        <dbReference type="ARBA" id="ARBA00008976"/>
    </source>
</evidence>